<proteinExistence type="predicted"/>
<name>A0A0D1ZRA0_9EURO</name>
<keyword evidence="2" id="KW-1185">Reference proteome</keyword>
<dbReference type="Proteomes" id="UP000054466">
    <property type="component" value="Unassembled WGS sequence"/>
</dbReference>
<reference evidence="1 2" key="1">
    <citation type="submission" date="2015-01" db="EMBL/GenBank/DDBJ databases">
        <title>The Genome Sequence of Cladophialophora immunda CBS83496.</title>
        <authorList>
            <consortium name="The Broad Institute Genomics Platform"/>
            <person name="Cuomo C."/>
            <person name="de Hoog S."/>
            <person name="Gorbushina A."/>
            <person name="Stielow B."/>
            <person name="Teixiera M."/>
            <person name="Abouelleil A."/>
            <person name="Chapman S.B."/>
            <person name="Priest M."/>
            <person name="Young S.K."/>
            <person name="Wortman J."/>
            <person name="Nusbaum C."/>
            <person name="Birren B."/>
        </authorList>
    </citation>
    <scope>NUCLEOTIDE SEQUENCE [LARGE SCALE GENOMIC DNA]</scope>
    <source>
        <strain evidence="1 2">CBS 83496</strain>
    </source>
</reference>
<dbReference type="AlphaFoldDB" id="A0A0D1ZRA0"/>
<evidence type="ECO:0000313" key="1">
    <source>
        <dbReference type="EMBL" id="KIW30521.1"/>
    </source>
</evidence>
<accession>A0A0D1ZRA0</accession>
<evidence type="ECO:0008006" key="3">
    <source>
        <dbReference type="Google" id="ProtNLM"/>
    </source>
</evidence>
<dbReference type="RefSeq" id="XP_016250737.1">
    <property type="nucleotide sequence ID" value="XM_016393218.1"/>
</dbReference>
<evidence type="ECO:0000313" key="2">
    <source>
        <dbReference type="Proteomes" id="UP000054466"/>
    </source>
</evidence>
<dbReference type="EMBL" id="KN847042">
    <property type="protein sequence ID" value="KIW30521.1"/>
    <property type="molecule type" value="Genomic_DNA"/>
</dbReference>
<dbReference type="VEuPathDB" id="FungiDB:PV07_06260"/>
<organism evidence="1 2">
    <name type="scientific">Cladophialophora immunda</name>
    <dbReference type="NCBI Taxonomy" id="569365"/>
    <lineage>
        <taxon>Eukaryota</taxon>
        <taxon>Fungi</taxon>
        <taxon>Dikarya</taxon>
        <taxon>Ascomycota</taxon>
        <taxon>Pezizomycotina</taxon>
        <taxon>Eurotiomycetes</taxon>
        <taxon>Chaetothyriomycetidae</taxon>
        <taxon>Chaetothyriales</taxon>
        <taxon>Herpotrichiellaceae</taxon>
        <taxon>Cladophialophora</taxon>
    </lineage>
</organism>
<protein>
    <recommendedName>
        <fullName evidence="3">DUF4219 domain-containing protein</fullName>
    </recommendedName>
</protein>
<dbReference type="HOGENOM" id="CLU_1255858_0_0_1"/>
<dbReference type="GeneID" id="27345454"/>
<gene>
    <name evidence="1" type="ORF">PV07_06260</name>
</gene>
<sequence length="220" mass="25459">MSSSTFEAFEDNLCLTGHANYREWAKRFRHDCVSRCIWRLFIAEDITSKPGRIVGDCKNPRAASVDKTATRNNRRTRMLPRTQAQYRAERTLSYLHDRVDPAIRRKIQAFKKPSEAWSYLKRKYRKPEPNRLEIAQKQMEELDPSACASLADFLTQFTHCRNAIATAGGHFLESQSKLKIISGLKPEHVARLNREITFADISRMSLEEFTDLLTAYEADD</sequence>